<feature type="domain" description="DpnD/PcfM-like C-terminal" evidence="1">
    <location>
        <begin position="4"/>
        <end position="48"/>
    </location>
</feature>
<name>A0A9X4RUM6_STRSU</name>
<dbReference type="Proteomes" id="UP001152875">
    <property type="component" value="Unassembled WGS sequence"/>
</dbReference>
<dbReference type="AlphaFoldDB" id="A0A9X4RUM6"/>
<dbReference type="EMBL" id="JANFMP010000016">
    <property type="protein sequence ID" value="MDG4527096.1"/>
    <property type="molecule type" value="Genomic_DNA"/>
</dbReference>
<dbReference type="Pfam" id="PF14207">
    <property type="entry name" value="DpnD-PcfM"/>
    <property type="match status" value="1"/>
</dbReference>
<accession>A0A9X4RUM6</accession>
<reference evidence="2" key="1">
    <citation type="submission" date="2022-07" db="EMBL/GenBank/DDBJ databases">
        <title>Whole Genome Sequencing of Streptococcus suis.</title>
        <authorList>
            <person name="Dai X."/>
            <person name="Huang J."/>
            <person name="Wang L."/>
        </authorList>
    </citation>
    <scope>NUCLEOTIDE SEQUENCE</scope>
    <source>
        <strain evidence="2">XNB2</strain>
    </source>
</reference>
<evidence type="ECO:0000259" key="1">
    <source>
        <dbReference type="Pfam" id="PF14207"/>
    </source>
</evidence>
<gene>
    <name evidence="2" type="ORF">NOL13_06740</name>
</gene>
<evidence type="ECO:0000313" key="2">
    <source>
        <dbReference type="EMBL" id="MDG4527096.1"/>
    </source>
</evidence>
<dbReference type="RefSeq" id="WP_202106040.1">
    <property type="nucleotide sequence ID" value="NZ_CP082204.1"/>
</dbReference>
<sequence length="56" mass="6571">MRVYEIVFTETLSKVVKIEAKNCEEALQTAHDMCMSEEIILDASDFERYNYGLFMD</sequence>
<protein>
    <submittedName>
        <fullName evidence="2">DpnD/PcfM family protein</fullName>
    </submittedName>
</protein>
<proteinExistence type="predicted"/>
<organism evidence="2 3">
    <name type="scientific">Streptococcus suis</name>
    <dbReference type="NCBI Taxonomy" id="1307"/>
    <lineage>
        <taxon>Bacteria</taxon>
        <taxon>Bacillati</taxon>
        <taxon>Bacillota</taxon>
        <taxon>Bacilli</taxon>
        <taxon>Lactobacillales</taxon>
        <taxon>Streptococcaceae</taxon>
        <taxon>Streptococcus</taxon>
    </lineage>
</organism>
<dbReference type="InterPro" id="IPR025575">
    <property type="entry name" value="DpnD/PcfM_C"/>
</dbReference>
<comment type="caution">
    <text evidence="2">The sequence shown here is derived from an EMBL/GenBank/DDBJ whole genome shotgun (WGS) entry which is preliminary data.</text>
</comment>
<evidence type="ECO:0000313" key="3">
    <source>
        <dbReference type="Proteomes" id="UP001152875"/>
    </source>
</evidence>